<organism evidence="1 2">
    <name type="scientific">Aspergillus tamarii</name>
    <dbReference type="NCBI Taxonomy" id="41984"/>
    <lineage>
        <taxon>Eukaryota</taxon>
        <taxon>Fungi</taxon>
        <taxon>Dikarya</taxon>
        <taxon>Ascomycota</taxon>
        <taxon>Pezizomycotina</taxon>
        <taxon>Eurotiomycetes</taxon>
        <taxon>Eurotiomycetidae</taxon>
        <taxon>Eurotiales</taxon>
        <taxon>Aspergillaceae</taxon>
        <taxon>Aspergillus</taxon>
        <taxon>Aspergillus subgen. Circumdati</taxon>
    </lineage>
</organism>
<dbReference type="AlphaFoldDB" id="A0A5N6UEL9"/>
<dbReference type="EMBL" id="ML738738">
    <property type="protein sequence ID" value="KAE8157000.1"/>
    <property type="molecule type" value="Genomic_DNA"/>
</dbReference>
<name>A0A5N6UEL9_ASPTM</name>
<protein>
    <submittedName>
        <fullName evidence="1">Uncharacterized protein</fullName>
    </submittedName>
</protein>
<evidence type="ECO:0000313" key="1">
    <source>
        <dbReference type="EMBL" id="KAE8157000.1"/>
    </source>
</evidence>
<reference evidence="1 2" key="1">
    <citation type="submission" date="2019-04" db="EMBL/GenBank/DDBJ databases">
        <title>Friends and foes A comparative genomics study of 23 Aspergillus species from section Flavi.</title>
        <authorList>
            <consortium name="DOE Joint Genome Institute"/>
            <person name="Kjaerbolling I."/>
            <person name="Vesth T."/>
            <person name="Frisvad J.C."/>
            <person name="Nybo J.L."/>
            <person name="Theobald S."/>
            <person name="Kildgaard S."/>
            <person name="Isbrandt T."/>
            <person name="Kuo A."/>
            <person name="Sato A."/>
            <person name="Lyhne E.K."/>
            <person name="Kogle M.E."/>
            <person name="Wiebenga A."/>
            <person name="Kun R.S."/>
            <person name="Lubbers R.J."/>
            <person name="Makela M.R."/>
            <person name="Barry K."/>
            <person name="Chovatia M."/>
            <person name="Clum A."/>
            <person name="Daum C."/>
            <person name="Haridas S."/>
            <person name="He G."/>
            <person name="LaButti K."/>
            <person name="Lipzen A."/>
            <person name="Mondo S."/>
            <person name="Riley R."/>
            <person name="Salamov A."/>
            <person name="Simmons B.A."/>
            <person name="Magnuson J.K."/>
            <person name="Henrissat B."/>
            <person name="Mortensen U.H."/>
            <person name="Larsen T.O."/>
            <person name="Devries R.P."/>
            <person name="Grigoriev I.V."/>
            <person name="Machida M."/>
            <person name="Baker S.E."/>
            <person name="Andersen M.R."/>
        </authorList>
    </citation>
    <scope>NUCLEOTIDE SEQUENCE [LARGE SCALE GENOMIC DNA]</scope>
    <source>
        <strain evidence="1 2">CBS 117626</strain>
    </source>
</reference>
<sequence>MYMYICIFFCPLPYILFIRTTIPFGVKTVGRCHLTFSAACIINHTSRSRLLPSLNLPEWTYHHRD</sequence>
<accession>A0A5N6UEL9</accession>
<gene>
    <name evidence="1" type="ORF">BDV40DRAFT_62173</name>
</gene>
<keyword evidence="2" id="KW-1185">Reference proteome</keyword>
<proteinExistence type="predicted"/>
<dbReference type="Proteomes" id="UP000326950">
    <property type="component" value="Unassembled WGS sequence"/>
</dbReference>
<evidence type="ECO:0000313" key="2">
    <source>
        <dbReference type="Proteomes" id="UP000326950"/>
    </source>
</evidence>